<feature type="compositionally biased region" description="Basic and acidic residues" evidence="5">
    <location>
        <begin position="786"/>
        <end position="796"/>
    </location>
</feature>
<dbReference type="RefSeq" id="WP_306736378.1">
    <property type="nucleotide sequence ID" value="NZ_JANHAX010000004.1"/>
</dbReference>
<protein>
    <submittedName>
        <fullName evidence="7">Disulfide oxidoreductase</fullName>
    </submittedName>
</protein>
<dbReference type="Pfam" id="PF00271">
    <property type="entry name" value="Helicase_C"/>
    <property type="match status" value="1"/>
</dbReference>
<dbReference type="SMART" id="SM00490">
    <property type="entry name" value="HELICc"/>
    <property type="match status" value="1"/>
</dbReference>
<keyword evidence="8" id="KW-1185">Reference proteome</keyword>
<evidence type="ECO:0000256" key="4">
    <source>
        <dbReference type="ARBA" id="ARBA00022840"/>
    </source>
</evidence>
<reference evidence="7" key="1">
    <citation type="submission" date="2022-07" db="EMBL/GenBank/DDBJ databases">
        <authorList>
            <person name="Otstavnykh N."/>
            <person name="Isaeva M."/>
            <person name="Bystritskaya E."/>
        </authorList>
    </citation>
    <scope>NUCLEOTIDE SEQUENCE</scope>
    <source>
        <strain evidence="7">KCTC 52189</strain>
    </source>
</reference>
<dbReference type="Proteomes" id="UP001226762">
    <property type="component" value="Unassembled WGS sequence"/>
</dbReference>
<dbReference type="InterPro" id="IPR050699">
    <property type="entry name" value="RNA-DNA_Helicase"/>
</dbReference>
<name>A0AAE3WG92_9RHOB</name>
<evidence type="ECO:0000256" key="3">
    <source>
        <dbReference type="ARBA" id="ARBA00022806"/>
    </source>
</evidence>
<evidence type="ECO:0000256" key="2">
    <source>
        <dbReference type="ARBA" id="ARBA00022801"/>
    </source>
</evidence>
<dbReference type="InterPro" id="IPR027417">
    <property type="entry name" value="P-loop_NTPase"/>
</dbReference>
<dbReference type="GO" id="GO:0004386">
    <property type="term" value="F:helicase activity"/>
    <property type="evidence" value="ECO:0007669"/>
    <property type="project" value="UniProtKB-KW"/>
</dbReference>
<gene>
    <name evidence="7" type="ORF">NO357_14405</name>
</gene>
<evidence type="ECO:0000256" key="5">
    <source>
        <dbReference type="SAM" id="MobiDB-lite"/>
    </source>
</evidence>
<dbReference type="SUPFAM" id="SSF52540">
    <property type="entry name" value="P-loop containing nucleoside triphosphate hydrolases"/>
    <property type="match status" value="2"/>
</dbReference>
<keyword evidence="3" id="KW-0347">Helicase</keyword>
<evidence type="ECO:0000259" key="6">
    <source>
        <dbReference type="PROSITE" id="PS51194"/>
    </source>
</evidence>
<feature type="compositionally biased region" description="Basic residues" evidence="5">
    <location>
        <begin position="895"/>
        <end position="910"/>
    </location>
</feature>
<feature type="compositionally biased region" description="Low complexity" evidence="5">
    <location>
        <begin position="802"/>
        <end position="829"/>
    </location>
</feature>
<proteinExistence type="predicted"/>
<feature type="domain" description="Helicase C-terminal" evidence="6">
    <location>
        <begin position="154"/>
        <end position="307"/>
    </location>
</feature>
<reference evidence="7" key="2">
    <citation type="submission" date="2023-02" db="EMBL/GenBank/DDBJ databases">
        <title>'Rhodoalgimonas zhirmunskyi' gen. nov., isolated from a red alga.</title>
        <authorList>
            <person name="Nedashkovskaya O.I."/>
            <person name="Otstavnykh N.Y."/>
            <person name="Bystritskaya E.P."/>
            <person name="Balabanova L.A."/>
            <person name="Isaeva M.P."/>
        </authorList>
    </citation>
    <scope>NUCLEOTIDE SEQUENCE</scope>
    <source>
        <strain evidence="7">KCTC 52189</strain>
    </source>
</reference>
<dbReference type="AlphaFoldDB" id="A0AAE3WG92"/>
<dbReference type="InterPro" id="IPR001650">
    <property type="entry name" value="Helicase_C-like"/>
</dbReference>
<dbReference type="PANTHER" id="PTHR12131:SF1">
    <property type="entry name" value="ATP-DEPENDENT RNA HELICASE SUPV3L1, MITOCHONDRIAL-RELATED"/>
    <property type="match status" value="1"/>
</dbReference>
<organism evidence="7 8">
    <name type="scientific">Marimonas arenosa</name>
    <dbReference type="NCBI Taxonomy" id="1795305"/>
    <lineage>
        <taxon>Bacteria</taxon>
        <taxon>Pseudomonadati</taxon>
        <taxon>Pseudomonadota</taxon>
        <taxon>Alphaproteobacteria</taxon>
        <taxon>Rhodobacterales</taxon>
        <taxon>Paracoccaceae</taxon>
        <taxon>Marimonas</taxon>
    </lineage>
</organism>
<dbReference type="PROSITE" id="PS51194">
    <property type="entry name" value="HELICASE_CTER"/>
    <property type="match status" value="1"/>
</dbReference>
<dbReference type="Pfam" id="PF22527">
    <property type="entry name" value="DEXQc_Suv3"/>
    <property type="match status" value="1"/>
</dbReference>
<sequence>MSADGRVVAVLGPTNTGKTHYAIERMLGYRTGIIGLPLRLLAREVYDKIVKARGPSVVALVTGEERIVPERAQYWVCTVEAMPEGMGADFVAVDEVQLCADPERGHVFTDRLLHARGLHETVFLGADTMRGPIRALVPGVIFVGRERMSELSYTGPKKISRMKPRSAIVGFSVDSVYAIAELLRRQRGGAAVVMGALSPRTRNAQVEMYQSGEVDFLVATDAIGMGLNLDIDHVAFSSLTKFDGRRMRPLAPNELAQIAGRAGRGMSDGTFGVTGEAMDLPPEVAEAIVEHSFTPIRKLQWRNSALQFGRLDALIRSLEEKPQNEWFLKAREADDLMALKALAEDVETSARASDAASVKLLWNVCRIPDFRGISHAEHAGLLTQVFHFLHESGQIHEDWFARQVQRIDKVQGDIDTLSKRLAYIRTWTYVAQRKGWLRDEEHWRGETRAVEDRLSDALHDALTQRFVDRRTSVLLRRLKQKEALVAEVNDKGEVTVEGHVVGRLEGFRFAVDKSGGGQEAKTLQQAGMQALRPHFSLRADRFYNAPDTEIDFTEQGGLMWGESAVGKLVAGADPMKPTVQAFVDEEAGDDVVQKVTRRLQHFIDRKVATLFEPLLNMSRDEMLTGLARGFAFRLVENFGIIPREAVAEDVKVLDQDARGLLRKHGVRFGQFTIFMPLLLKPAPTRLRLVLWSLARGLDNFPEAPPPGLVTVPTPKEDTPGVDAMSGYRSAGERAIRIDMLERLADLLRAEDSRKGFEANPDMLSITGMTLEQFAELMQGLGYRAEKGEREKMRPEPAEEVEAAPPKEAGAEQPAVASGEATKPVTEATPEPAPEAAPEPMPEAVEQPAPEPAAVDSDAEETGPEIEVFYSFTWGGQRGARRGGGPRREGGDRSRGQGKPKGAAKGRKGKPRRDQGKPQGARKFEARPPKKDKIDPDNPFAAALMGLKDKS</sequence>
<evidence type="ECO:0000313" key="7">
    <source>
        <dbReference type="EMBL" id="MDQ2091093.1"/>
    </source>
</evidence>
<feature type="compositionally biased region" description="Basic and acidic residues" evidence="5">
    <location>
        <begin position="885"/>
        <end position="894"/>
    </location>
</feature>
<comment type="caution">
    <text evidence="7">The sequence shown here is derived from an EMBL/GenBank/DDBJ whole genome shotgun (WGS) entry which is preliminary data.</text>
</comment>
<dbReference type="GO" id="GO:0005524">
    <property type="term" value="F:ATP binding"/>
    <property type="evidence" value="ECO:0007669"/>
    <property type="project" value="UniProtKB-KW"/>
</dbReference>
<feature type="compositionally biased region" description="Pro residues" evidence="5">
    <location>
        <begin position="830"/>
        <end position="840"/>
    </location>
</feature>
<keyword evidence="1" id="KW-0547">Nucleotide-binding</keyword>
<feature type="compositionally biased region" description="Low complexity" evidence="5">
    <location>
        <begin position="841"/>
        <end position="854"/>
    </location>
</feature>
<evidence type="ECO:0000313" key="8">
    <source>
        <dbReference type="Proteomes" id="UP001226762"/>
    </source>
</evidence>
<dbReference type="GO" id="GO:0016787">
    <property type="term" value="F:hydrolase activity"/>
    <property type="evidence" value="ECO:0007669"/>
    <property type="project" value="UniProtKB-KW"/>
</dbReference>
<dbReference type="PANTHER" id="PTHR12131">
    <property type="entry name" value="ATP-DEPENDENT RNA AND DNA HELICASE"/>
    <property type="match status" value="1"/>
</dbReference>
<feature type="compositionally biased region" description="Basic and acidic residues" evidence="5">
    <location>
        <begin position="911"/>
        <end position="935"/>
    </location>
</feature>
<dbReference type="InterPro" id="IPR055206">
    <property type="entry name" value="DEXQc_SUV3"/>
</dbReference>
<accession>A0AAE3WG92</accession>
<dbReference type="Gene3D" id="3.40.50.300">
    <property type="entry name" value="P-loop containing nucleotide triphosphate hydrolases"/>
    <property type="match status" value="2"/>
</dbReference>
<evidence type="ECO:0000256" key="1">
    <source>
        <dbReference type="ARBA" id="ARBA00022741"/>
    </source>
</evidence>
<keyword evidence="2" id="KW-0378">Hydrolase</keyword>
<feature type="region of interest" description="Disordered" evidence="5">
    <location>
        <begin position="786"/>
        <end position="950"/>
    </location>
</feature>
<dbReference type="EMBL" id="JANHAX010000004">
    <property type="protein sequence ID" value="MDQ2091093.1"/>
    <property type="molecule type" value="Genomic_DNA"/>
</dbReference>
<keyword evidence="4" id="KW-0067">ATP-binding</keyword>